<protein>
    <submittedName>
        <fullName evidence="2">Unnamed protein product</fullName>
    </submittedName>
</protein>
<organism evidence="2 3">
    <name type="scientific">Phytophthora fragariaefolia</name>
    <dbReference type="NCBI Taxonomy" id="1490495"/>
    <lineage>
        <taxon>Eukaryota</taxon>
        <taxon>Sar</taxon>
        <taxon>Stramenopiles</taxon>
        <taxon>Oomycota</taxon>
        <taxon>Peronosporomycetes</taxon>
        <taxon>Peronosporales</taxon>
        <taxon>Peronosporaceae</taxon>
        <taxon>Phytophthora</taxon>
    </lineage>
</organism>
<name>A0A9W6X065_9STRA</name>
<gene>
    <name evidence="2" type="ORF">Pfra01_000437900</name>
</gene>
<keyword evidence="3" id="KW-1185">Reference proteome</keyword>
<dbReference type="Proteomes" id="UP001165121">
    <property type="component" value="Unassembled WGS sequence"/>
</dbReference>
<comment type="caution">
    <text evidence="2">The sequence shown here is derived from an EMBL/GenBank/DDBJ whole genome shotgun (WGS) entry which is preliminary data.</text>
</comment>
<feature type="compositionally biased region" description="Polar residues" evidence="1">
    <location>
        <begin position="73"/>
        <end position="82"/>
    </location>
</feature>
<dbReference type="AlphaFoldDB" id="A0A9W6X065"/>
<evidence type="ECO:0000256" key="1">
    <source>
        <dbReference type="SAM" id="MobiDB-lite"/>
    </source>
</evidence>
<dbReference type="EMBL" id="BSXT01000347">
    <property type="protein sequence ID" value="GMF25048.1"/>
    <property type="molecule type" value="Genomic_DNA"/>
</dbReference>
<reference evidence="2" key="1">
    <citation type="submission" date="2023-04" db="EMBL/GenBank/DDBJ databases">
        <title>Phytophthora fragariaefolia NBRC 109709.</title>
        <authorList>
            <person name="Ichikawa N."/>
            <person name="Sato H."/>
            <person name="Tonouchi N."/>
        </authorList>
    </citation>
    <scope>NUCLEOTIDE SEQUENCE</scope>
    <source>
        <strain evidence="2">NBRC 109709</strain>
    </source>
</reference>
<accession>A0A9W6X065</accession>
<evidence type="ECO:0000313" key="2">
    <source>
        <dbReference type="EMBL" id="GMF25048.1"/>
    </source>
</evidence>
<sequence length="288" mass="30645">METAQVTEVPAQSVDVVEPLINDKRTENPSEVVAIEADNNHVSNEPVETIKVHEPEMISYDPTEGNRPIDNPATASTDNSGDTVPIAVSGRHASPRTSCASEGGSEVVTPAGTVEAPPISSDALSTEVVWKEAVLRKDSISPITTGRETRPASLVVQIDPLNSEQCVEHKAETAFEQKIESTVEQKTEEINDDKVKPAVEYKCESVVEHKHEVVTPIVSAPAASEVTLVTATAITEAIPTADPTPTEAPALSPGKKTKKPVSLVSLDCCVFSINTFCVRTSPLSVMTS</sequence>
<evidence type="ECO:0000313" key="3">
    <source>
        <dbReference type="Proteomes" id="UP001165121"/>
    </source>
</evidence>
<dbReference type="OrthoDB" id="79470at2759"/>
<feature type="region of interest" description="Disordered" evidence="1">
    <location>
        <begin position="59"/>
        <end position="114"/>
    </location>
</feature>
<proteinExistence type="predicted"/>